<comment type="caution">
    <text evidence="1">The sequence shown here is derived from an EMBL/GenBank/DDBJ whole genome shotgun (WGS) entry which is preliminary data.</text>
</comment>
<protein>
    <submittedName>
        <fullName evidence="1">Uncharacterized protein</fullName>
    </submittedName>
</protein>
<evidence type="ECO:0000313" key="2">
    <source>
        <dbReference type="Proteomes" id="UP000805704"/>
    </source>
</evidence>
<dbReference type="Proteomes" id="UP000805704">
    <property type="component" value="Chromosome 8"/>
</dbReference>
<organism evidence="1 2">
    <name type="scientific">Nibea albiflora</name>
    <name type="common">Yellow drum</name>
    <name type="synonym">Corvina albiflora</name>
    <dbReference type="NCBI Taxonomy" id="240163"/>
    <lineage>
        <taxon>Eukaryota</taxon>
        <taxon>Metazoa</taxon>
        <taxon>Chordata</taxon>
        <taxon>Craniata</taxon>
        <taxon>Vertebrata</taxon>
        <taxon>Euteleostomi</taxon>
        <taxon>Actinopterygii</taxon>
        <taxon>Neopterygii</taxon>
        <taxon>Teleostei</taxon>
        <taxon>Neoteleostei</taxon>
        <taxon>Acanthomorphata</taxon>
        <taxon>Eupercaria</taxon>
        <taxon>Sciaenidae</taxon>
        <taxon>Nibea</taxon>
    </lineage>
</organism>
<name>A0ACB7EFL4_NIBAL</name>
<dbReference type="EMBL" id="CM024796">
    <property type="protein sequence ID" value="KAG8000645.1"/>
    <property type="molecule type" value="Genomic_DNA"/>
</dbReference>
<evidence type="ECO:0000313" key="1">
    <source>
        <dbReference type="EMBL" id="KAG8000645.1"/>
    </source>
</evidence>
<accession>A0ACB7EFL4</accession>
<reference evidence="1" key="1">
    <citation type="submission" date="2020-04" db="EMBL/GenBank/DDBJ databases">
        <title>A chromosome-scale assembly and high-density genetic map of the yellow drum (Nibea albiflora) genome.</title>
        <authorList>
            <person name="Xu D."/>
            <person name="Zhang W."/>
            <person name="Chen R."/>
            <person name="Tan P."/>
            <person name="Wang L."/>
            <person name="Song H."/>
            <person name="Tian L."/>
            <person name="Zhu Q."/>
            <person name="Wang B."/>
        </authorList>
    </citation>
    <scope>NUCLEOTIDE SEQUENCE</scope>
    <source>
        <strain evidence="1">ZJHYS-2018</strain>
    </source>
</reference>
<proteinExistence type="predicted"/>
<keyword evidence="2" id="KW-1185">Reference proteome</keyword>
<sequence>MFKCEHPLWDVEALPHSSAQICSSCRGDKSRSETWITAAAVTQLKLENNHSQHLALALQEEEVAGNKLAADCTGRERCKKPPNRISQLYKLQSQTEAELLRTKANTDTSGNPRQLSGQCPGVKEILGSAVIMVRL</sequence>
<gene>
    <name evidence="1" type="ORF">GBF38_017079</name>
</gene>